<reference evidence="2" key="1">
    <citation type="submission" date="2020-08" db="EMBL/GenBank/DDBJ databases">
        <title>Multicomponent nature underlies the extraordinary mechanical properties of spider dragline silk.</title>
        <authorList>
            <person name="Kono N."/>
            <person name="Nakamura H."/>
            <person name="Mori M."/>
            <person name="Yoshida Y."/>
            <person name="Ohtoshi R."/>
            <person name="Malay A.D."/>
            <person name="Moran D.A.P."/>
            <person name="Tomita M."/>
            <person name="Numata K."/>
            <person name="Arakawa K."/>
        </authorList>
    </citation>
    <scope>NUCLEOTIDE SEQUENCE</scope>
</reference>
<evidence type="ECO:0000313" key="3">
    <source>
        <dbReference type="Proteomes" id="UP000886998"/>
    </source>
</evidence>
<organism evidence="2 3">
    <name type="scientific">Trichonephila inaurata madagascariensis</name>
    <dbReference type="NCBI Taxonomy" id="2747483"/>
    <lineage>
        <taxon>Eukaryota</taxon>
        <taxon>Metazoa</taxon>
        <taxon>Ecdysozoa</taxon>
        <taxon>Arthropoda</taxon>
        <taxon>Chelicerata</taxon>
        <taxon>Arachnida</taxon>
        <taxon>Araneae</taxon>
        <taxon>Araneomorphae</taxon>
        <taxon>Entelegynae</taxon>
        <taxon>Araneoidea</taxon>
        <taxon>Nephilidae</taxon>
        <taxon>Trichonephila</taxon>
        <taxon>Trichonephila inaurata</taxon>
    </lineage>
</organism>
<accession>A0A8X6XVB8</accession>
<dbReference type="Proteomes" id="UP000886998">
    <property type="component" value="Unassembled WGS sequence"/>
</dbReference>
<comment type="caution">
    <text evidence="2">The sequence shown here is derived from an EMBL/GenBank/DDBJ whole genome shotgun (WGS) entry which is preliminary data.</text>
</comment>
<dbReference type="EMBL" id="BMAV01011942">
    <property type="protein sequence ID" value="GFY58166.1"/>
    <property type="molecule type" value="Genomic_DNA"/>
</dbReference>
<protein>
    <submittedName>
        <fullName evidence="2">Uncharacterized protein</fullName>
    </submittedName>
</protein>
<name>A0A8X6XVB8_9ARAC</name>
<evidence type="ECO:0000313" key="2">
    <source>
        <dbReference type="EMBL" id="GFY58166.1"/>
    </source>
</evidence>
<dbReference type="AlphaFoldDB" id="A0A8X6XVB8"/>
<keyword evidence="3" id="KW-1185">Reference proteome</keyword>
<feature type="region of interest" description="Disordered" evidence="1">
    <location>
        <begin position="1"/>
        <end position="81"/>
    </location>
</feature>
<proteinExistence type="predicted"/>
<feature type="compositionally biased region" description="Basic and acidic residues" evidence="1">
    <location>
        <begin position="1"/>
        <end position="41"/>
    </location>
</feature>
<sequence>MPSREKSRSRHQTKEENQKRKRTTEKDTWEKMIGDSAKIRENTSYANALKGDQKMAPPPEQTSSKLKETLSGKTDKPETAAKEGSFGFMDAVMELKKFFTDYPSLLELGKKLRQAQGDERLFVFYHHLANN</sequence>
<evidence type="ECO:0000256" key="1">
    <source>
        <dbReference type="SAM" id="MobiDB-lite"/>
    </source>
</evidence>
<gene>
    <name evidence="2" type="ORF">TNIN_484461</name>
</gene>
<feature type="compositionally biased region" description="Basic and acidic residues" evidence="1">
    <location>
        <begin position="65"/>
        <end position="81"/>
    </location>
</feature>